<evidence type="ECO:0008006" key="4">
    <source>
        <dbReference type="Google" id="ProtNLM"/>
    </source>
</evidence>
<dbReference type="OrthoDB" id="2353585at2"/>
<evidence type="ECO:0000313" key="2">
    <source>
        <dbReference type="EMBL" id="KGR87058.1"/>
    </source>
</evidence>
<keyword evidence="1" id="KW-0175">Coiled coil</keyword>
<sequence>MAKSKLLPAVLLGALTGAVISMLDKNTRQHTMETSKKVKETVMYYAKNSDELVQLIETKAEQAQNLYSSAQKNMESIMSQVEDAKALPDTIMSMVTETKEAFTKPDTKA</sequence>
<dbReference type="EMBL" id="JPVP01000049">
    <property type="protein sequence ID" value="KGR87058.1"/>
    <property type="molecule type" value="Genomic_DNA"/>
</dbReference>
<gene>
    <name evidence="2" type="ORF">CD32_04840</name>
</gene>
<keyword evidence="3" id="KW-1185">Reference proteome</keyword>
<dbReference type="RefSeq" id="WP_036151838.1">
    <property type="nucleotide sequence ID" value="NZ_AVCX01000013.1"/>
</dbReference>
<comment type="caution">
    <text evidence="2">The sequence shown here is derived from an EMBL/GenBank/DDBJ whole genome shotgun (WGS) entry which is preliminary data.</text>
</comment>
<organism evidence="2 3">
    <name type="scientific">Lysinibacillus odysseyi 34hs-1 = NBRC 100172</name>
    <dbReference type="NCBI Taxonomy" id="1220589"/>
    <lineage>
        <taxon>Bacteria</taxon>
        <taxon>Bacillati</taxon>
        <taxon>Bacillota</taxon>
        <taxon>Bacilli</taxon>
        <taxon>Bacillales</taxon>
        <taxon>Bacillaceae</taxon>
        <taxon>Lysinibacillus</taxon>
    </lineage>
</organism>
<dbReference type="AlphaFoldDB" id="A0A0A3IVZ1"/>
<feature type="coiled-coil region" evidence="1">
    <location>
        <begin position="53"/>
        <end position="87"/>
    </location>
</feature>
<dbReference type="STRING" id="1220589.CD32_04840"/>
<protein>
    <recommendedName>
        <fullName evidence="4">Gas vesicle protein</fullName>
    </recommendedName>
</protein>
<dbReference type="Proteomes" id="UP000030437">
    <property type="component" value="Unassembled WGS sequence"/>
</dbReference>
<evidence type="ECO:0000256" key="1">
    <source>
        <dbReference type="SAM" id="Coils"/>
    </source>
</evidence>
<evidence type="ECO:0000313" key="3">
    <source>
        <dbReference type="Proteomes" id="UP000030437"/>
    </source>
</evidence>
<name>A0A0A3IVZ1_9BACI</name>
<reference evidence="2 3" key="1">
    <citation type="submission" date="2014-02" db="EMBL/GenBank/DDBJ databases">
        <title>Draft genome sequence of Lysinibacillus odysseyi NBRC 100172.</title>
        <authorList>
            <person name="Zhang F."/>
            <person name="Wang G."/>
            <person name="Zhang L."/>
        </authorList>
    </citation>
    <scope>NUCLEOTIDE SEQUENCE [LARGE SCALE GENOMIC DNA]</scope>
    <source>
        <strain evidence="2 3">NBRC 100172</strain>
    </source>
</reference>
<proteinExistence type="predicted"/>
<accession>A0A0A3IVZ1</accession>
<dbReference type="eggNOG" id="COG4980">
    <property type="taxonomic scope" value="Bacteria"/>
</dbReference>